<proteinExistence type="predicted"/>
<accession>A0A443RZE1</accession>
<evidence type="ECO:0000256" key="1">
    <source>
        <dbReference type="SAM" id="Phobius"/>
    </source>
</evidence>
<name>A0A443RZE1_9ACAR</name>
<evidence type="ECO:0000313" key="2">
    <source>
        <dbReference type="EMBL" id="RWS20623.1"/>
    </source>
</evidence>
<dbReference type="VEuPathDB" id="VectorBase:LDEU011417"/>
<keyword evidence="1" id="KW-1133">Transmembrane helix</keyword>
<reference evidence="2 3" key="1">
    <citation type="journal article" date="2018" name="Gigascience">
        <title>Genomes of trombidid mites reveal novel predicted allergens and laterally-transferred genes associated with secondary metabolism.</title>
        <authorList>
            <person name="Dong X."/>
            <person name="Chaisiri K."/>
            <person name="Xia D."/>
            <person name="Armstrong S.D."/>
            <person name="Fang Y."/>
            <person name="Donnelly M.J."/>
            <person name="Kadowaki T."/>
            <person name="McGarry J.W."/>
            <person name="Darby A.C."/>
            <person name="Makepeace B.L."/>
        </authorList>
    </citation>
    <scope>NUCLEOTIDE SEQUENCE [LARGE SCALE GENOMIC DNA]</scope>
    <source>
        <strain evidence="2">UoL-UT</strain>
    </source>
</reference>
<keyword evidence="2" id="KW-0675">Receptor</keyword>
<dbReference type="SUPFAM" id="SSF81321">
    <property type="entry name" value="Family A G protein-coupled receptor-like"/>
    <property type="match status" value="1"/>
</dbReference>
<keyword evidence="1" id="KW-0812">Transmembrane</keyword>
<gene>
    <name evidence="2" type="ORF">B4U80_02625</name>
</gene>
<dbReference type="GO" id="GO:0008528">
    <property type="term" value="F:G protein-coupled peptide receptor activity"/>
    <property type="evidence" value="ECO:0007669"/>
    <property type="project" value="TreeGrafter"/>
</dbReference>
<sequence>MIGWQFSALMFIGINLPSVFIIMCLYLRMFLVIKNDRKFARPALLGKKKEDVILALRFFFIVLTDCLCWIPIIAIKLIAFTDVEISREYILYDFYFP</sequence>
<organism evidence="2 3">
    <name type="scientific">Leptotrombidium deliense</name>
    <dbReference type="NCBI Taxonomy" id="299467"/>
    <lineage>
        <taxon>Eukaryota</taxon>
        <taxon>Metazoa</taxon>
        <taxon>Ecdysozoa</taxon>
        <taxon>Arthropoda</taxon>
        <taxon>Chelicerata</taxon>
        <taxon>Arachnida</taxon>
        <taxon>Acari</taxon>
        <taxon>Acariformes</taxon>
        <taxon>Trombidiformes</taxon>
        <taxon>Prostigmata</taxon>
        <taxon>Anystina</taxon>
        <taxon>Parasitengona</taxon>
        <taxon>Trombiculoidea</taxon>
        <taxon>Trombiculidae</taxon>
        <taxon>Leptotrombidium</taxon>
    </lineage>
</organism>
<comment type="caution">
    <text evidence="2">The sequence shown here is derived from an EMBL/GenBank/DDBJ whole genome shotgun (WGS) entry which is preliminary data.</text>
</comment>
<dbReference type="PANTHER" id="PTHR24372:SF80">
    <property type="entry name" value="FI21465P1-RELATED"/>
    <property type="match status" value="1"/>
</dbReference>
<dbReference type="GO" id="GO:0007189">
    <property type="term" value="P:adenylate cyclase-activating G protein-coupled receptor signaling pathway"/>
    <property type="evidence" value="ECO:0007669"/>
    <property type="project" value="TreeGrafter"/>
</dbReference>
<dbReference type="EMBL" id="NCKV01016471">
    <property type="protein sequence ID" value="RWS20623.1"/>
    <property type="molecule type" value="Genomic_DNA"/>
</dbReference>
<feature type="transmembrane region" description="Helical" evidence="1">
    <location>
        <begin position="6"/>
        <end position="33"/>
    </location>
</feature>
<evidence type="ECO:0000313" key="3">
    <source>
        <dbReference type="Proteomes" id="UP000288716"/>
    </source>
</evidence>
<keyword evidence="1" id="KW-0472">Membrane</keyword>
<dbReference type="Proteomes" id="UP000288716">
    <property type="component" value="Unassembled WGS sequence"/>
</dbReference>
<dbReference type="STRING" id="299467.A0A443RZE1"/>
<feature type="transmembrane region" description="Helical" evidence="1">
    <location>
        <begin position="54"/>
        <end position="79"/>
    </location>
</feature>
<keyword evidence="3" id="KW-1185">Reference proteome</keyword>
<dbReference type="PANTHER" id="PTHR24372">
    <property type="entry name" value="GLYCOPROTEIN HORMONE RECEPTOR"/>
    <property type="match status" value="1"/>
</dbReference>
<dbReference type="GO" id="GO:0009755">
    <property type="term" value="P:hormone-mediated signaling pathway"/>
    <property type="evidence" value="ECO:0007669"/>
    <property type="project" value="TreeGrafter"/>
</dbReference>
<dbReference type="OrthoDB" id="6022531at2759"/>
<dbReference type="AlphaFoldDB" id="A0A443RZE1"/>
<dbReference type="GO" id="GO:0005886">
    <property type="term" value="C:plasma membrane"/>
    <property type="evidence" value="ECO:0007669"/>
    <property type="project" value="TreeGrafter"/>
</dbReference>
<dbReference type="Gene3D" id="1.20.1070.10">
    <property type="entry name" value="Rhodopsin 7-helix transmembrane proteins"/>
    <property type="match status" value="1"/>
</dbReference>
<protein>
    <submittedName>
        <fullName evidence="2">Adenosine A3 receptor-like protein</fullName>
    </submittedName>
</protein>